<dbReference type="InterPro" id="IPR050832">
    <property type="entry name" value="Bact_Acetyltransf"/>
</dbReference>
<keyword evidence="1 3" id="KW-0808">Transferase</keyword>
<dbReference type="RefSeq" id="WP_232070803.1">
    <property type="nucleotide sequence ID" value="NZ_AP022581.1"/>
</dbReference>
<evidence type="ECO:0000256" key="1">
    <source>
        <dbReference type="ARBA" id="ARBA00022679"/>
    </source>
</evidence>
<dbReference type="InterPro" id="IPR016181">
    <property type="entry name" value="Acyl_CoA_acyltransferase"/>
</dbReference>
<sequence length="170" mass="19760">MKSSDIRIREAKPIDFPKIVEMHYPVWRQSWSGMLAAHLLDMLAQPQRWASEFYPQTLNRRGWSMWIAESGGRTLGMTMFGPDPAQPDRIQIDALYIAEESQRHGIGGRLLNKVLRSYPSDDVVLWCAEKNAKARRFYEKKNFEVDGRTFAWKPLPGVSVPHVGYRLKRR</sequence>
<accession>A0A1X1YL09</accession>
<dbReference type="KEGG" id="mlj:MLAC_27060"/>
<evidence type="ECO:0000313" key="3">
    <source>
        <dbReference type="EMBL" id="BBX97412.1"/>
    </source>
</evidence>
<evidence type="ECO:0000313" key="4">
    <source>
        <dbReference type="Proteomes" id="UP000466396"/>
    </source>
</evidence>
<dbReference type="Gene3D" id="3.40.630.30">
    <property type="match status" value="1"/>
</dbReference>
<gene>
    <name evidence="3" type="ORF">MLAC_27060</name>
</gene>
<dbReference type="PANTHER" id="PTHR43877">
    <property type="entry name" value="AMINOALKYLPHOSPHONATE N-ACETYLTRANSFERASE-RELATED-RELATED"/>
    <property type="match status" value="1"/>
</dbReference>
<dbReference type="SUPFAM" id="SSF55729">
    <property type="entry name" value="Acyl-CoA N-acyltransferases (Nat)"/>
    <property type="match status" value="1"/>
</dbReference>
<dbReference type="STRING" id="169765.AWC15_16095"/>
<name>A0A1X1YL09_9MYCO</name>
<dbReference type="InterPro" id="IPR000182">
    <property type="entry name" value="GNAT_dom"/>
</dbReference>
<keyword evidence="2" id="KW-0012">Acyltransferase</keyword>
<proteinExistence type="predicted"/>
<dbReference type="GO" id="GO:0016747">
    <property type="term" value="F:acyltransferase activity, transferring groups other than amino-acyl groups"/>
    <property type="evidence" value="ECO:0007669"/>
    <property type="project" value="InterPro"/>
</dbReference>
<keyword evidence="4" id="KW-1185">Reference proteome</keyword>
<evidence type="ECO:0000256" key="2">
    <source>
        <dbReference type="ARBA" id="ARBA00023315"/>
    </source>
</evidence>
<dbReference type="AlphaFoldDB" id="A0A1X1YL09"/>
<dbReference type="PROSITE" id="PS51186">
    <property type="entry name" value="GNAT"/>
    <property type="match status" value="1"/>
</dbReference>
<dbReference type="Proteomes" id="UP000466396">
    <property type="component" value="Chromosome"/>
</dbReference>
<organism evidence="3 4">
    <name type="scientific">Mycobacterium lacus</name>
    <dbReference type="NCBI Taxonomy" id="169765"/>
    <lineage>
        <taxon>Bacteria</taxon>
        <taxon>Bacillati</taxon>
        <taxon>Actinomycetota</taxon>
        <taxon>Actinomycetes</taxon>
        <taxon>Mycobacteriales</taxon>
        <taxon>Mycobacteriaceae</taxon>
        <taxon>Mycobacterium</taxon>
    </lineage>
</organism>
<protein>
    <submittedName>
        <fullName evidence="3">N-acetyltransferase</fullName>
    </submittedName>
</protein>
<reference evidence="3 4" key="1">
    <citation type="journal article" date="2019" name="Emerg. Microbes Infect.">
        <title>Comprehensive subspecies identification of 175 nontuberculous mycobacteria species based on 7547 genomic profiles.</title>
        <authorList>
            <person name="Matsumoto Y."/>
            <person name="Kinjo T."/>
            <person name="Motooka D."/>
            <person name="Nabeya D."/>
            <person name="Jung N."/>
            <person name="Uechi K."/>
            <person name="Horii T."/>
            <person name="Iida T."/>
            <person name="Fujita J."/>
            <person name="Nakamura S."/>
        </authorList>
    </citation>
    <scope>NUCLEOTIDE SEQUENCE [LARGE SCALE GENOMIC DNA]</scope>
    <source>
        <strain evidence="3 4">JCM 15657</strain>
    </source>
</reference>
<dbReference type="EMBL" id="AP022581">
    <property type="protein sequence ID" value="BBX97412.1"/>
    <property type="molecule type" value="Genomic_DNA"/>
</dbReference>
<dbReference type="Pfam" id="PF00583">
    <property type="entry name" value="Acetyltransf_1"/>
    <property type="match status" value="1"/>
</dbReference>
<dbReference type="CDD" id="cd04301">
    <property type="entry name" value="NAT_SF"/>
    <property type="match status" value="1"/>
</dbReference>